<dbReference type="NCBIfam" id="TIGR00290">
    <property type="entry name" value="MJ0570_dom"/>
    <property type="match status" value="1"/>
</dbReference>
<name>A0ABY4E3X0_9NEIS</name>
<accession>A0ABY4E3X0</accession>
<reference evidence="2 3" key="1">
    <citation type="journal article" date="2022" name="Res Sq">
        <title>Evolution of multicellular longitudinally dividing oral cavity symbionts (Neisseriaceae).</title>
        <authorList>
            <person name="Nyongesa S."/>
            <person name="Weber P."/>
            <person name="Bernet E."/>
            <person name="Pullido F."/>
            <person name="Nieckarz M."/>
            <person name="Delaby M."/>
            <person name="Nieves C."/>
            <person name="Viehboeck T."/>
            <person name="Krause N."/>
            <person name="Rivera-Millot A."/>
            <person name="Nakamura A."/>
            <person name="Vischer N."/>
            <person name="VanNieuwenhze M."/>
            <person name="Brun Y."/>
            <person name="Cava F."/>
            <person name="Bulgheresi S."/>
            <person name="Veyrier F."/>
        </authorList>
    </citation>
    <scope>NUCLEOTIDE SEQUENCE [LARGE SCALE GENOMIC DNA]</scope>
    <source>
        <strain evidence="2 3">SN4</strain>
    </source>
</reference>
<dbReference type="SUPFAM" id="SSF52402">
    <property type="entry name" value="Adenine nucleotide alpha hydrolases-like"/>
    <property type="match status" value="1"/>
</dbReference>
<protein>
    <submittedName>
        <fullName evidence="2">Diphthine--ammonia ligase</fullName>
        <ecNumber evidence="2">6.3.1.14</ecNumber>
    </submittedName>
</protein>
<dbReference type="RefSeq" id="WP_082625589.1">
    <property type="nucleotide sequence ID" value="NZ_CABKVG010000008.1"/>
</dbReference>
<evidence type="ECO:0000313" key="2">
    <source>
        <dbReference type="EMBL" id="UOO90197.1"/>
    </source>
</evidence>
<dbReference type="EMBL" id="CP091511">
    <property type="protein sequence ID" value="UOO90197.1"/>
    <property type="molecule type" value="Genomic_DNA"/>
</dbReference>
<dbReference type="Gene3D" id="3.40.50.620">
    <property type="entry name" value="HUPs"/>
    <property type="match status" value="1"/>
</dbReference>
<dbReference type="Pfam" id="PF01902">
    <property type="entry name" value="Diphthami_syn_2"/>
    <property type="match status" value="1"/>
</dbReference>
<dbReference type="InterPro" id="IPR030662">
    <property type="entry name" value="DPH6/MJ0570"/>
</dbReference>
<dbReference type="InterPro" id="IPR014729">
    <property type="entry name" value="Rossmann-like_a/b/a_fold"/>
</dbReference>
<sequence length="221" mass="24297">MQQKQKCVVSYSGGKDSSLALYHMLQTTEVVGLIAMLEEQGQRTRSHGMDTDFISAQAQLLGLPIITAAASWQDYEAEFAKLLAQCQHQGVSVLATGDLDVPAVGSWHEQMAHAAGLQLQMPLLQRPHQAVVDEFIDLGFVAIVVTVNLSLGMRPEDLGREFNREFVQELQQRGIDVAGEGGEFHTSVIDGPIFAQRLAVRQGSKVYHGDYGFLPLYVDNK</sequence>
<dbReference type="PANTHER" id="PTHR12196:SF2">
    <property type="entry name" value="DIPHTHINE--AMMONIA LIGASE"/>
    <property type="match status" value="1"/>
</dbReference>
<dbReference type="CDD" id="cd01994">
    <property type="entry name" value="AANH_PF0828-like"/>
    <property type="match status" value="1"/>
</dbReference>
<evidence type="ECO:0000313" key="3">
    <source>
        <dbReference type="Proteomes" id="UP000832011"/>
    </source>
</evidence>
<keyword evidence="2" id="KW-0436">Ligase</keyword>
<dbReference type="Proteomes" id="UP000832011">
    <property type="component" value="Chromosome"/>
</dbReference>
<gene>
    <name evidence="2" type="ORF">LVJ82_04200</name>
</gene>
<evidence type="ECO:0000259" key="1">
    <source>
        <dbReference type="Pfam" id="PF01902"/>
    </source>
</evidence>
<proteinExistence type="predicted"/>
<dbReference type="EC" id="6.3.1.14" evidence="2"/>
<dbReference type="Gene3D" id="3.90.1490.10">
    <property type="entry name" value="putative n-type atp pyrophosphatase, domain 2"/>
    <property type="match status" value="1"/>
</dbReference>
<dbReference type="GO" id="GO:0017178">
    <property type="term" value="F:diphthine-ammonia ligase activity"/>
    <property type="evidence" value="ECO:0007669"/>
    <property type="project" value="UniProtKB-EC"/>
</dbReference>
<keyword evidence="3" id="KW-1185">Reference proteome</keyword>
<dbReference type="PANTHER" id="PTHR12196">
    <property type="entry name" value="DOMAIN OF UNKNOWN FUNCTION 71 DUF71 -CONTAINING PROTEIN"/>
    <property type="match status" value="1"/>
</dbReference>
<dbReference type="InterPro" id="IPR002761">
    <property type="entry name" value="Diphthami_syn_dom"/>
</dbReference>
<feature type="domain" description="Diphthamide synthase" evidence="1">
    <location>
        <begin position="6"/>
        <end position="214"/>
    </location>
</feature>
<organism evidence="2 3">
    <name type="scientific">Vitreoscilla massiliensis</name>
    <dbReference type="NCBI Taxonomy" id="1689272"/>
    <lineage>
        <taxon>Bacteria</taxon>
        <taxon>Pseudomonadati</taxon>
        <taxon>Pseudomonadota</taxon>
        <taxon>Betaproteobacteria</taxon>
        <taxon>Neisseriales</taxon>
        <taxon>Neisseriaceae</taxon>
        <taxon>Vitreoscilla</taxon>
    </lineage>
</organism>